<dbReference type="Proteomes" id="UP000290289">
    <property type="component" value="Chromosome 9"/>
</dbReference>
<evidence type="ECO:0000313" key="2">
    <source>
        <dbReference type="Proteomes" id="UP000290289"/>
    </source>
</evidence>
<reference evidence="1 2" key="1">
    <citation type="submission" date="2018-10" db="EMBL/GenBank/DDBJ databases">
        <title>A high-quality apple genome assembly.</title>
        <authorList>
            <person name="Hu J."/>
        </authorList>
    </citation>
    <scope>NUCLEOTIDE SEQUENCE [LARGE SCALE GENOMIC DNA]</scope>
    <source>
        <strain evidence="2">cv. HFTH1</strain>
        <tissue evidence="1">Young leaf</tissue>
    </source>
</reference>
<organism evidence="1 2">
    <name type="scientific">Malus domestica</name>
    <name type="common">Apple</name>
    <name type="synonym">Pyrus malus</name>
    <dbReference type="NCBI Taxonomy" id="3750"/>
    <lineage>
        <taxon>Eukaryota</taxon>
        <taxon>Viridiplantae</taxon>
        <taxon>Streptophyta</taxon>
        <taxon>Embryophyta</taxon>
        <taxon>Tracheophyta</taxon>
        <taxon>Spermatophyta</taxon>
        <taxon>Magnoliopsida</taxon>
        <taxon>eudicotyledons</taxon>
        <taxon>Gunneridae</taxon>
        <taxon>Pentapetalae</taxon>
        <taxon>rosids</taxon>
        <taxon>fabids</taxon>
        <taxon>Rosales</taxon>
        <taxon>Rosaceae</taxon>
        <taxon>Amygdaloideae</taxon>
        <taxon>Maleae</taxon>
        <taxon>Malus</taxon>
    </lineage>
</organism>
<evidence type="ECO:0000313" key="1">
    <source>
        <dbReference type="EMBL" id="RXH90353.1"/>
    </source>
</evidence>
<gene>
    <name evidence="1" type="ORF">DVH24_032710</name>
</gene>
<sequence>MPGKVDSVGTGVSGKLLLIQNANTSGFESNLEEFLGFTDPNQNFGVLDRMSPKLMEDDSRLKMLPNFTRQIVGNC</sequence>
<accession>A0A498J957</accession>
<comment type="caution">
    <text evidence="1">The sequence shown here is derived from an EMBL/GenBank/DDBJ whole genome shotgun (WGS) entry which is preliminary data.</text>
</comment>
<dbReference type="AlphaFoldDB" id="A0A498J957"/>
<proteinExistence type="predicted"/>
<dbReference type="EMBL" id="RDQH01000335">
    <property type="protein sequence ID" value="RXH90353.1"/>
    <property type="molecule type" value="Genomic_DNA"/>
</dbReference>
<protein>
    <submittedName>
        <fullName evidence="1">Uncharacterized protein</fullName>
    </submittedName>
</protein>
<name>A0A498J957_MALDO</name>
<keyword evidence="2" id="KW-1185">Reference proteome</keyword>